<dbReference type="RefSeq" id="WP_137091740.1">
    <property type="nucleotide sequence ID" value="NZ_CP028923.1"/>
</dbReference>
<feature type="domain" description="Thioredoxin" evidence="1">
    <location>
        <begin position="4"/>
        <end position="162"/>
    </location>
</feature>
<gene>
    <name evidence="2" type="ORF">DCC35_16055</name>
</gene>
<sequence>MNKPTPKHKAPELKFPLINGSPWDLKAQQPENFTLVIFYRGLHCPICKKYLEELQKLKPEFNEQGVNIVAVSMDSEKRARLSKQKWEIDQLDIGYNLDKETAKAWSLYLSKGVKDGEPEIFSEPGLFLIDSKNEIYYSALNSNPWGRPYLPTFVKSVNYIINNDYPARGEMAY</sequence>
<dbReference type="CDD" id="cd02970">
    <property type="entry name" value="PRX_like2"/>
    <property type="match status" value="1"/>
</dbReference>
<dbReference type="GO" id="GO:0016209">
    <property type="term" value="F:antioxidant activity"/>
    <property type="evidence" value="ECO:0007669"/>
    <property type="project" value="InterPro"/>
</dbReference>
<dbReference type="InterPro" id="IPR036249">
    <property type="entry name" value="Thioredoxin-like_sf"/>
</dbReference>
<name>A0A4D7JZK6_9BACT</name>
<accession>A0A4D7JZK6</accession>
<dbReference type="InterPro" id="IPR000866">
    <property type="entry name" value="AhpC/TSA"/>
</dbReference>
<protein>
    <submittedName>
        <fullName evidence="2">Alkyl hydroperoxide reductase</fullName>
    </submittedName>
</protein>
<dbReference type="PROSITE" id="PS51352">
    <property type="entry name" value="THIOREDOXIN_2"/>
    <property type="match status" value="1"/>
</dbReference>
<organism evidence="2 3">
    <name type="scientific">Mangrovivirga cuniculi</name>
    <dbReference type="NCBI Taxonomy" id="2715131"/>
    <lineage>
        <taxon>Bacteria</taxon>
        <taxon>Pseudomonadati</taxon>
        <taxon>Bacteroidota</taxon>
        <taxon>Cytophagia</taxon>
        <taxon>Cytophagales</taxon>
        <taxon>Mangrovivirgaceae</taxon>
        <taxon>Mangrovivirga</taxon>
    </lineage>
</organism>
<evidence type="ECO:0000259" key="1">
    <source>
        <dbReference type="PROSITE" id="PS51352"/>
    </source>
</evidence>
<dbReference type="AlphaFoldDB" id="A0A4D7JZK6"/>
<keyword evidence="3" id="KW-1185">Reference proteome</keyword>
<dbReference type="GO" id="GO:0016491">
    <property type="term" value="F:oxidoreductase activity"/>
    <property type="evidence" value="ECO:0007669"/>
    <property type="project" value="InterPro"/>
</dbReference>
<dbReference type="InterPro" id="IPR013766">
    <property type="entry name" value="Thioredoxin_domain"/>
</dbReference>
<dbReference type="KEGG" id="fpf:DCC35_16055"/>
<dbReference type="Proteomes" id="UP000298616">
    <property type="component" value="Chromosome"/>
</dbReference>
<dbReference type="EMBL" id="CP028923">
    <property type="protein sequence ID" value="QCK16145.1"/>
    <property type="molecule type" value="Genomic_DNA"/>
</dbReference>
<evidence type="ECO:0000313" key="2">
    <source>
        <dbReference type="EMBL" id="QCK16145.1"/>
    </source>
</evidence>
<reference evidence="2 3" key="1">
    <citation type="submission" date="2018-04" db="EMBL/GenBank/DDBJ databases">
        <title>Complete genome uncultured novel isolate.</title>
        <authorList>
            <person name="Merlino G."/>
        </authorList>
    </citation>
    <scope>NUCLEOTIDE SEQUENCE [LARGE SCALE GENOMIC DNA]</scope>
    <source>
        <strain evidence="3">R1DC9</strain>
    </source>
</reference>
<dbReference type="OrthoDB" id="9809746at2"/>
<dbReference type="SUPFAM" id="SSF52833">
    <property type="entry name" value="Thioredoxin-like"/>
    <property type="match status" value="1"/>
</dbReference>
<dbReference type="Gene3D" id="3.40.30.10">
    <property type="entry name" value="Glutaredoxin"/>
    <property type="match status" value="1"/>
</dbReference>
<dbReference type="Pfam" id="PF00578">
    <property type="entry name" value="AhpC-TSA"/>
    <property type="match status" value="1"/>
</dbReference>
<proteinExistence type="predicted"/>
<evidence type="ECO:0000313" key="3">
    <source>
        <dbReference type="Proteomes" id="UP000298616"/>
    </source>
</evidence>